<dbReference type="Proteomes" id="UP000235145">
    <property type="component" value="Unassembled WGS sequence"/>
</dbReference>
<gene>
    <name evidence="1" type="ORF">LSAT_V11C400175160</name>
</gene>
<evidence type="ECO:0000313" key="1">
    <source>
        <dbReference type="EMBL" id="KAJ0210286.1"/>
    </source>
</evidence>
<dbReference type="EMBL" id="NBSK02000004">
    <property type="protein sequence ID" value="KAJ0210286.1"/>
    <property type="molecule type" value="Genomic_DNA"/>
</dbReference>
<accession>A0A9R1VPU4</accession>
<reference evidence="1 2" key="1">
    <citation type="journal article" date="2017" name="Nat. Commun.">
        <title>Genome assembly with in vitro proximity ligation data and whole-genome triplication in lettuce.</title>
        <authorList>
            <person name="Reyes-Chin-Wo S."/>
            <person name="Wang Z."/>
            <person name="Yang X."/>
            <person name="Kozik A."/>
            <person name="Arikit S."/>
            <person name="Song C."/>
            <person name="Xia L."/>
            <person name="Froenicke L."/>
            <person name="Lavelle D.O."/>
            <person name="Truco M.J."/>
            <person name="Xia R."/>
            <person name="Zhu S."/>
            <person name="Xu C."/>
            <person name="Xu H."/>
            <person name="Xu X."/>
            <person name="Cox K."/>
            <person name="Korf I."/>
            <person name="Meyers B.C."/>
            <person name="Michelmore R.W."/>
        </authorList>
    </citation>
    <scope>NUCLEOTIDE SEQUENCE [LARGE SCALE GENOMIC DNA]</scope>
    <source>
        <strain evidence="2">cv. Salinas</strain>
        <tissue evidence="1">Seedlings</tissue>
    </source>
</reference>
<evidence type="ECO:0000313" key="2">
    <source>
        <dbReference type="Proteomes" id="UP000235145"/>
    </source>
</evidence>
<dbReference type="PANTHER" id="PTHR31973:SF189">
    <property type="entry name" value="TRANSPOSASE, MUDR, PLANT, MULE TRANSPOSASE DOMAIN PROTEIN-RELATED"/>
    <property type="match status" value="1"/>
</dbReference>
<comment type="caution">
    <text evidence="1">The sequence shown here is derived from an EMBL/GenBank/DDBJ whole genome shotgun (WGS) entry which is preliminary data.</text>
</comment>
<dbReference type="PANTHER" id="PTHR31973">
    <property type="entry name" value="POLYPROTEIN, PUTATIVE-RELATED"/>
    <property type="match status" value="1"/>
</dbReference>
<organism evidence="1 2">
    <name type="scientific">Lactuca sativa</name>
    <name type="common">Garden lettuce</name>
    <dbReference type="NCBI Taxonomy" id="4236"/>
    <lineage>
        <taxon>Eukaryota</taxon>
        <taxon>Viridiplantae</taxon>
        <taxon>Streptophyta</taxon>
        <taxon>Embryophyta</taxon>
        <taxon>Tracheophyta</taxon>
        <taxon>Spermatophyta</taxon>
        <taxon>Magnoliopsida</taxon>
        <taxon>eudicotyledons</taxon>
        <taxon>Gunneridae</taxon>
        <taxon>Pentapetalae</taxon>
        <taxon>asterids</taxon>
        <taxon>campanulids</taxon>
        <taxon>Asterales</taxon>
        <taxon>Asteraceae</taxon>
        <taxon>Cichorioideae</taxon>
        <taxon>Cichorieae</taxon>
        <taxon>Lactucinae</taxon>
        <taxon>Lactuca</taxon>
    </lineage>
</organism>
<sequence>MHRCSRNYKLGSIVNYQWIGSHYTEEILHRQKLTIRQLRLEVIKKFSIEVGISQCRRAKQYAINIIEGALIEHYVKLWSYGEEIRRSNPGSTVSMDVLTMLDATNHFSKKVIGIDGCFLKGYVTGELLCVVGKDARDQIYLIAWAVVCVENKENRKWFLSLLSDDLNLGMGKGFTLISD</sequence>
<name>A0A9R1VPU4_LACSA</name>
<proteinExistence type="predicted"/>
<evidence type="ECO:0008006" key="3">
    <source>
        <dbReference type="Google" id="ProtNLM"/>
    </source>
</evidence>
<protein>
    <recommendedName>
        <fullName evidence="3">MULE transposase domain-containing protein</fullName>
    </recommendedName>
</protein>
<keyword evidence="2" id="KW-1185">Reference proteome</keyword>
<dbReference type="AlphaFoldDB" id="A0A9R1VPU4"/>